<dbReference type="Proteomes" id="UP000029444">
    <property type="component" value="Unassembled WGS sequence"/>
</dbReference>
<dbReference type="SUPFAM" id="SSF51569">
    <property type="entry name" value="Aldolase"/>
    <property type="match status" value="1"/>
</dbReference>
<evidence type="ECO:0000313" key="7">
    <source>
        <dbReference type="EMBL" id="KGD63270.1"/>
    </source>
</evidence>
<dbReference type="InterPro" id="IPR002034">
    <property type="entry name" value="AIPM/Hcit_synth_CS"/>
</dbReference>
<dbReference type="PATRIC" id="fig|1177154.3.peg.3434"/>
<evidence type="ECO:0000256" key="2">
    <source>
        <dbReference type="ARBA" id="ARBA00022679"/>
    </source>
</evidence>
<evidence type="ECO:0000313" key="8">
    <source>
        <dbReference type="Proteomes" id="UP000029444"/>
    </source>
</evidence>
<dbReference type="GO" id="GO:0046951">
    <property type="term" value="P:ketone body biosynthetic process"/>
    <property type="evidence" value="ECO:0007669"/>
    <property type="project" value="TreeGrafter"/>
</dbReference>
<dbReference type="Pfam" id="PF00682">
    <property type="entry name" value="HMGL-like"/>
    <property type="match status" value="1"/>
</dbReference>
<keyword evidence="2 5" id="KW-0808">Transferase</keyword>
<dbReference type="PANTHER" id="PTHR42738">
    <property type="entry name" value="HYDROXYMETHYLGLUTARYL-COA LYASE"/>
    <property type="match status" value="1"/>
</dbReference>
<dbReference type="InterPro" id="IPR013785">
    <property type="entry name" value="Aldolase_TIM"/>
</dbReference>
<keyword evidence="3" id="KW-0479">Metal-binding</keyword>
<dbReference type="EMBL" id="ARXV01000019">
    <property type="protein sequence ID" value="KGD63270.1"/>
    <property type="molecule type" value="Genomic_DNA"/>
</dbReference>
<dbReference type="Gene3D" id="3.20.20.70">
    <property type="entry name" value="Aldolase class I"/>
    <property type="match status" value="1"/>
</dbReference>
<evidence type="ECO:0000259" key="6">
    <source>
        <dbReference type="PROSITE" id="PS50991"/>
    </source>
</evidence>
<organism evidence="7 8">
    <name type="scientific">Alcanivorax nanhaiticus</name>
    <dbReference type="NCBI Taxonomy" id="1177154"/>
    <lineage>
        <taxon>Bacteria</taxon>
        <taxon>Pseudomonadati</taxon>
        <taxon>Pseudomonadota</taxon>
        <taxon>Gammaproteobacteria</taxon>
        <taxon>Oceanospirillales</taxon>
        <taxon>Alcanivoracaceae</taxon>
        <taxon>Alcanivorax</taxon>
    </lineage>
</organism>
<protein>
    <submittedName>
        <fullName evidence="7">Hydroxymethylglutaryl-CoA lyase</fullName>
    </submittedName>
</protein>
<dbReference type="PROSITE" id="PS00815">
    <property type="entry name" value="AIPM_HOMOCIT_SYNTH_1"/>
    <property type="match status" value="1"/>
</dbReference>
<keyword evidence="8" id="KW-1185">Reference proteome</keyword>
<dbReference type="GO" id="GO:0046872">
    <property type="term" value="F:metal ion binding"/>
    <property type="evidence" value="ECO:0007669"/>
    <property type="project" value="UniProtKB-KW"/>
</dbReference>
<dbReference type="InterPro" id="IPR000891">
    <property type="entry name" value="PYR_CT"/>
</dbReference>
<dbReference type="RefSeq" id="WP_035234842.1">
    <property type="nucleotide sequence ID" value="NZ_ARXV01000019.1"/>
</dbReference>
<dbReference type="GO" id="GO:0046912">
    <property type="term" value="F:acyltransferase activity, acyl groups converted into alkyl on transfer"/>
    <property type="evidence" value="ECO:0007669"/>
    <property type="project" value="InterPro"/>
</dbReference>
<dbReference type="OrthoDB" id="9784013at2"/>
<comment type="caution">
    <text evidence="7">The sequence shown here is derived from an EMBL/GenBank/DDBJ whole genome shotgun (WGS) entry which is preliminary data.</text>
</comment>
<dbReference type="GO" id="GO:0004419">
    <property type="term" value="F:hydroxymethylglutaryl-CoA lyase activity"/>
    <property type="evidence" value="ECO:0007669"/>
    <property type="project" value="TreeGrafter"/>
</dbReference>
<evidence type="ECO:0000256" key="5">
    <source>
        <dbReference type="RuleBase" id="RU003523"/>
    </source>
</evidence>
<evidence type="ECO:0000256" key="4">
    <source>
        <dbReference type="ARBA" id="ARBA00023239"/>
    </source>
</evidence>
<dbReference type="STRING" id="1177154.Y5S_03425"/>
<dbReference type="PROSITE" id="PS50991">
    <property type="entry name" value="PYR_CT"/>
    <property type="match status" value="1"/>
</dbReference>
<dbReference type="PANTHER" id="PTHR42738:SF7">
    <property type="entry name" value="HYDROXYMETHYLGLUTARYL-COA LYASE"/>
    <property type="match status" value="1"/>
</dbReference>
<evidence type="ECO:0000256" key="3">
    <source>
        <dbReference type="ARBA" id="ARBA00022723"/>
    </source>
</evidence>
<dbReference type="GO" id="GO:0006552">
    <property type="term" value="P:L-leucine catabolic process"/>
    <property type="evidence" value="ECO:0007669"/>
    <property type="project" value="TreeGrafter"/>
</dbReference>
<comment type="similarity">
    <text evidence="1">Belongs to the HMG-CoA lyase family.</text>
</comment>
<evidence type="ECO:0000256" key="1">
    <source>
        <dbReference type="ARBA" id="ARBA00009405"/>
    </source>
</evidence>
<comment type="similarity">
    <text evidence="5">Belongs to the alpha-IPM synthase/homocitrate synthase family.</text>
</comment>
<feature type="domain" description="Pyruvate carboxyltransferase" evidence="6">
    <location>
        <begin position="5"/>
        <end position="276"/>
    </location>
</feature>
<dbReference type="eggNOG" id="COG0119">
    <property type="taxonomic scope" value="Bacteria"/>
</dbReference>
<proteinExistence type="inferred from homology"/>
<gene>
    <name evidence="7" type="ORF">Y5S_03425</name>
</gene>
<dbReference type="AlphaFoldDB" id="A0A095UL77"/>
<accession>A0A095UL77</accession>
<dbReference type="NCBIfam" id="NF004283">
    <property type="entry name" value="PRK05692.1"/>
    <property type="match status" value="1"/>
</dbReference>
<sequence>MSDKAIINEVGLRDGLQNQPITVDTDTKARLARLLVDAGMRYLEPVSFVSPKAIPQMADAAALTPLLPKGDDLHFPLHYTALIPNLKGYQLAKEAGYPTVALVLSTTDSFNERNLRMSLEQATQSCEAIIAAAKADGIATRTYISGAFACPYDGPVPVTLPQQLTERMFAAGSDEVAIADTIGAGNPQQMKDIMAPLIREFGAEKFYVHLHDTRGLAAAMAWAAADLGVRRFDASIGGLGGCPFAPGATGNMATEDLVYLLESAGLKTGIDVEKLRAAVTLAQEATQRPLGGRILSWMESQEKQGKTPCLW</sequence>
<name>A0A095UL77_9GAMM</name>
<dbReference type="InterPro" id="IPR043594">
    <property type="entry name" value="HMGL"/>
</dbReference>
<keyword evidence="4 7" id="KW-0456">Lyase</keyword>
<reference evidence="7 8" key="1">
    <citation type="submission" date="2012-09" db="EMBL/GenBank/DDBJ databases">
        <title>Genome Sequence of alkane-degrading Bacterium Alcanivorax sp. 19-m-6.</title>
        <authorList>
            <person name="Lai Q."/>
            <person name="Shao Z."/>
        </authorList>
    </citation>
    <scope>NUCLEOTIDE SEQUENCE [LARGE SCALE GENOMIC DNA]</scope>
    <source>
        <strain evidence="7 8">19-m-6</strain>
    </source>
</reference>
<dbReference type="CDD" id="cd07938">
    <property type="entry name" value="DRE_TIM_HMGL"/>
    <property type="match status" value="1"/>
</dbReference>